<dbReference type="AlphaFoldDB" id="A0A1H8PUI9"/>
<evidence type="ECO:0000313" key="3">
    <source>
        <dbReference type="Proteomes" id="UP000198893"/>
    </source>
</evidence>
<dbReference type="Gene3D" id="1.20.120.1490">
    <property type="match status" value="1"/>
</dbReference>
<evidence type="ECO:0008006" key="4">
    <source>
        <dbReference type="Google" id="ProtNLM"/>
    </source>
</evidence>
<dbReference type="Proteomes" id="UP000198893">
    <property type="component" value="Unassembled WGS sequence"/>
</dbReference>
<name>A0A1H8PUI9_9RHOB</name>
<feature type="chain" id="PRO_5011651707" description="LTXXQ motif family protein" evidence="1">
    <location>
        <begin position="19"/>
        <end position="200"/>
    </location>
</feature>
<keyword evidence="3" id="KW-1185">Reference proteome</keyword>
<protein>
    <recommendedName>
        <fullName evidence="4">LTXXQ motif family protein</fullName>
    </recommendedName>
</protein>
<reference evidence="2 3" key="1">
    <citation type="submission" date="2016-10" db="EMBL/GenBank/DDBJ databases">
        <authorList>
            <person name="de Groot N.N."/>
        </authorList>
    </citation>
    <scope>NUCLEOTIDE SEQUENCE [LARGE SCALE GENOMIC DNA]</scope>
    <source>
        <strain evidence="2 3">DSM 27842</strain>
    </source>
</reference>
<accession>A0A1H8PUI9</accession>
<sequence>MKKITVFIAMASLFGAVAAQSQTGHNGHGDKDAPYAGLQEREIKSLSESDLEELRRGGGWGLALPAELNGMPGPAHLLELRDEIGLSVGQVAEIEVIFDAMQVEAREVGNRLIAAEEAIEAAFRSGELDSARLRQLIDTAAAARADLRFIHLSRHLMTPSILTEAQIDSYNRLRGYTSNPCATVPDGHDPAMWRQHNNCD</sequence>
<dbReference type="RefSeq" id="WP_175483182.1">
    <property type="nucleotide sequence ID" value="NZ_FODS01000005.1"/>
</dbReference>
<gene>
    <name evidence="2" type="ORF">SAMN04490248_105135</name>
</gene>
<proteinExistence type="predicted"/>
<dbReference type="EMBL" id="FODS01000005">
    <property type="protein sequence ID" value="SEO45223.1"/>
    <property type="molecule type" value="Genomic_DNA"/>
</dbReference>
<keyword evidence="1" id="KW-0732">Signal</keyword>
<evidence type="ECO:0000313" key="2">
    <source>
        <dbReference type="EMBL" id="SEO45223.1"/>
    </source>
</evidence>
<organism evidence="2 3">
    <name type="scientific">Salinihabitans flavidus</name>
    <dbReference type="NCBI Taxonomy" id="569882"/>
    <lineage>
        <taxon>Bacteria</taxon>
        <taxon>Pseudomonadati</taxon>
        <taxon>Pseudomonadota</taxon>
        <taxon>Alphaproteobacteria</taxon>
        <taxon>Rhodobacterales</taxon>
        <taxon>Roseobacteraceae</taxon>
        <taxon>Salinihabitans</taxon>
    </lineage>
</organism>
<evidence type="ECO:0000256" key="1">
    <source>
        <dbReference type="SAM" id="SignalP"/>
    </source>
</evidence>
<dbReference type="STRING" id="569882.SAMN04490248_105135"/>
<feature type="signal peptide" evidence="1">
    <location>
        <begin position="1"/>
        <end position="18"/>
    </location>
</feature>